<dbReference type="GO" id="GO:0046872">
    <property type="term" value="F:metal ion binding"/>
    <property type="evidence" value="ECO:0007669"/>
    <property type="project" value="UniProtKB-KW"/>
</dbReference>
<accession>A0AA35SGE3</accession>
<name>A0AA35SGE3_GEOBA</name>
<keyword evidence="2" id="KW-0479">Metal-binding</keyword>
<evidence type="ECO:0000313" key="7">
    <source>
        <dbReference type="EMBL" id="CAI8029615.1"/>
    </source>
</evidence>
<feature type="non-terminal residue" evidence="7">
    <location>
        <position position="1"/>
    </location>
</feature>
<gene>
    <name evidence="7" type="ORF">GBAR_LOCUS16804</name>
</gene>
<keyword evidence="1" id="KW-0001">2Fe-2S</keyword>
<evidence type="ECO:0000259" key="6">
    <source>
        <dbReference type="PROSITE" id="PS51296"/>
    </source>
</evidence>
<evidence type="ECO:0000313" key="8">
    <source>
        <dbReference type="Proteomes" id="UP001174909"/>
    </source>
</evidence>
<evidence type="ECO:0000256" key="3">
    <source>
        <dbReference type="ARBA" id="ARBA00023004"/>
    </source>
</evidence>
<reference evidence="7" key="1">
    <citation type="submission" date="2023-03" db="EMBL/GenBank/DDBJ databases">
        <authorList>
            <person name="Steffen K."/>
            <person name="Cardenas P."/>
        </authorList>
    </citation>
    <scope>NUCLEOTIDE SEQUENCE</scope>
</reference>
<dbReference type="GO" id="GO:0051537">
    <property type="term" value="F:2 iron, 2 sulfur cluster binding"/>
    <property type="evidence" value="ECO:0007669"/>
    <property type="project" value="UniProtKB-KW"/>
</dbReference>
<comment type="caution">
    <text evidence="7">The sequence shown here is derived from an EMBL/GenBank/DDBJ whole genome shotgun (WGS) entry which is preliminary data.</text>
</comment>
<organism evidence="7 8">
    <name type="scientific">Geodia barretti</name>
    <name type="common">Barrett's horny sponge</name>
    <dbReference type="NCBI Taxonomy" id="519541"/>
    <lineage>
        <taxon>Eukaryota</taxon>
        <taxon>Metazoa</taxon>
        <taxon>Porifera</taxon>
        <taxon>Demospongiae</taxon>
        <taxon>Heteroscleromorpha</taxon>
        <taxon>Tetractinellida</taxon>
        <taxon>Astrophorina</taxon>
        <taxon>Geodiidae</taxon>
        <taxon>Geodia</taxon>
    </lineage>
</organism>
<keyword evidence="8" id="KW-1185">Reference proteome</keyword>
<evidence type="ECO:0000256" key="2">
    <source>
        <dbReference type="ARBA" id="ARBA00022723"/>
    </source>
</evidence>
<evidence type="ECO:0000256" key="5">
    <source>
        <dbReference type="SAM" id="MobiDB-lite"/>
    </source>
</evidence>
<keyword evidence="3" id="KW-0408">Iron</keyword>
<evidence type="ECO:0000256" key="4">
    <source>
        <dbReference type="ARBA" id="ARBA00023014"/>
    </source>
</evidence>
<dbReference type="Pfam" id="PF00355">
    <property type="entry name" value="Rieske"/>
    <property type="match status" value="1"/>
</dbReference>
<dbReference type="AlphaFoldDB" id="A0AA35SGE3"/>
<sequence>SCDDICSHAYASLSEGDINGAEVECPLHGALFNITTGEALTPPADAPIKGLQGAGRRRRHIRCSPRGLAPTGPDQTFTDGTVKAGNVIVPGFFVPHCKESRRLSNGITHRVSSMRPHNMHILPGPVDEPDPANDIGLRHYSPSPRVVAVAPIVSYDVVLFLAQSQPASTGTVNPFQVRFAQGRSVYVNSA</sequence>
<dbReference type="PROSITE" id="PS51296">
    <property type="entry name" value="RIESKE"/>
    <property type="match status" value="1"/>
</dbReference>
<dbReference type="SUPFAM" id="SSF50022">
    <property type="entry name" value="ISP domain"/>
    <property type="match status" value="1"/>
</dbReference>
<dbReference type="Proteomes" id="UP001174909">
    <property type="component" value="Unassembled WGS sequence"/>
</dbReference>
<dbReference type="InterPro" id="IPR017941">
    <property type="entry name" value="Rieske_2Fe-2S"/>
</dbReference>
<feature type="domain" description="Rieske" evidence="6">
    <location>
        <begin position="1"/>
        <end position="49"/>
    </location>
</feature>
<dbReference type="InterPro" id="IPR036922">
    <property type="entry name" value="Rieske_2Fe-2S_sf"/>
</dbReference>
<proteinExistence type="predicted"/>
<dbReference type="EMBL" id="CASHTH010002421">
    <property type="protein sequence ID" value="CAI8029615.1"/>
    <property type="molecule type" value="Genomic_DNA"/>
</dbReference>
<feature type="region of interest" description="Disordered" evidence="5">
    <location>
        <begin position="38"/>
        <end position="79"/>
    </location>
</feature>
<keyword evidence="4" id="KW-0411">Iron-sulfur</keyword>
<dbReference type="Gene3D" id="2.102.10.10">
    <property type="entry name" value="Rieske [2Fe-2S] iron-sulphur domain"/>
    <property type="match status" value="1"/>
</dbReference>
<evidence type="ECO:0000256" key="1">
    <source>
        <dbReference type="ARBA" id="ARBA00022714"/>
    </source>
</evidence>
<protein>
    <submittedName>
        <fullName evidence="7">Naphthalene 1,2-dioxygenase system, ferredoxin component</fullName>
    </submittedName>
</protein>